<dbReference type="InterPro" id="IPR050883">
    <property type="entry name" value="PNGase"/>
</dbReference>
<feature type="compositionally biased region" description="Basic residues" evidence="4">
    <location>
        <begin position="1"/>
        <end position="10"/>
    </location>
</feature>
<dbReference type="PANTHER" id="PTHR12143:SF19">
    <property type="entry name" value="PEPTIDE-N(4)-(N-ACETYL-BETA-GLUCOSAMINYL)ASPARAGINE AMIDASE"/>
    <property type="match status" value="1"/>
</dbReference>
<dbReference type="FunFam" id="2.20.25.10:FF:000011">
    <property type="entry name" value="peptide-N(4)-(N-acetyl-beta- glucosaminyl)asparagine amidase"/>
    <property type="match status" value="1"/>
</dbReference>
<keyword evidence="7" id="KW-1185">Reference proteome</keyword>
<keyword evidence="3" id="KW-0862">Zinc</keyword>
<evidence type="ECO:0000256" key="1">
    <source>
        <dbReference type="ARBA" id="ARBA00009390"/>
    </source>
</evidence>
<dbReference type="SUPFAM" id="SSF54001">
    <property type="entry name" value="Cysteine proteinases"/>
    <property type="match status" value="1"/>
</dbReference>
<dbReference type="EMBL" id="MU004238">
    <property type="protein sequence ID" value="KAF2666630.1"/>
    <property type="molecule type" value="Genomic_DNA"/>
</dbReference>
<dbReference type="AlphaFoldDB" id="A0A6A6U403"/>
<dbReference type="InterPro" id="IPR038765">
    <property type="entry name" value="Papain-like_cys_pep_sf"/>
</dbReference>
<evidence type="ECO:0000256" key="4">
    <source>
        <dbReference type="SAM" id="MobiDB-lite"/>
    </source>
</evidence>
<dbReference type="Proteomes" id="UP000799302">
    <property type="component" value="Unassembled WGS sequence"/>
</dbReference>
<dbReference type="GO" id="GO:0005634">
    <property type="term" value="C:nucleus"/>
    <property type="evidence" value="ECO:0007669"/>
    <property type="project" value="TreeGrafter"/>
</dbReference>
<dbReference type="Pfam" id="PF03835">
    <property type="entry name" value="Rad4"/>
    <property type="match status" value="1"/>
</dbReference>
<dbReference type="InterPro" id="IPR002931">
    <property type="entry name" value="Transglutaminase-like"/>
</dbReference>
<dbReference type="GO" id="GO:0046872">
    <property type="term" value="F:metal ion binding"/>
    <property type="evidence" value="ECO:0007669"/>
    <property type="project" value="UniProtKB-KW"/>
</dbReference>
<evidence type="ECO:0000259" key="5">
    <source>
        <dbReference type="SMART" id="SM00460"/>
    </source>
</evidence>
<organism evidence="6 7">
    <name type="scientific">Microthyrium microscopicum</name>
    <dbReference type="NCBI Taxonomy" id="703497"/>
    <lineage>
        <taxon>Eukaryota</taxon>
        <taxon>Fungi</taxon>
        <taxon>Dikarya</taxon>
        <taxon>Ascomycota</taxon>
        <taxon>Pezizomycotina</taxon>
        <taxon>Dothideomycetes</taxon>
        <taxon>Dothideomycetes incertae sedis</taxon>
        <taxon>Microthyriales</taxon>
        <taxon>Microthyriaceae</taxon>
        <taxon>Microthyrium</taxon>
    </lineage>
</organism>
<proteinExistence type="inferred from homology"/>
<evidence type="ECO:0000313" key="6">
    <source>
        <dbReference type="EMBL" id="KAF2666630.1"/>
    </source>
</evidence>
<evidence type="ECO:0000313" key="7">
    <source>
        <dbReference type="Proteomes" id="UP000799302"/>
    </source>
</evidence>
<keyword evidence="2" id="KW-0479">Metal-binding</keyword>
<gene>
    <name evidence="6" type="ORF">BT63DRAFT_433742</name>
</gene>
<dbReference type="InterPro" id="IPR018325">
    <property type="entry name" value="Rad4/PNGase_transGLS-fold"/>
</dbReference>
<feature type="domain" description="Transglutaminase-like" evidence="5">
    <location>
        <begin position="199"/>
        <end position="254"/>
    </location>
</feature>
<name>A0A6A6U403_9PEZI</name>
<dbReference type="Gene3D" id="2.20.25.10">
    <property type="match status" value="1"/>
</dbReference>
<protein>
    <recommendedName>
        <fullName evidence="5">Transglutaminase-like domain-containing protein</fullName>
    </recommendedName>
</protein>
<dbReference type="OrthoDB" id="409136at2759"/>
<sequence>MTKRFRRVLSTKRMNDLSRSSSPAPYSDFHDYHEPIPPPPSYNSIRNIPLVPTAPTDARAIRFRSMLHTLANMPMNWENPGLLDEALRSVPLERIYAEADEESQINQAEAASLGHQEPKLGYQDCLIKALMKWFRGSFFSWVNNPYCATCGSPTQGVGMGAPSDEEKAHGANSVEIYKCSLAQCGHFERFPRYNDAFVLMTTRRGRVGEWTNCFGMLCRAMGLRVRWIWNSEDHVWVEIFSTHQKRWVHVDPCEGRFDQPRLYTQGWGRKLSYCIAFSRDGATDVTRRYVRNFKKHGGDRIRCTEPTLLYVIEEIRNLRRRDLAKPEKFRLKGEDMKEDKELAQNIAIDLALELCQSLPGAVLVPETRSKAEEAGQAAQNDPTRVRGPNGATSRPNPHHRPEDQR</sequence>
<comment type="similarity">
    <text evidence="1">Belongs to the transglutaminase-like superfamily. PNGase family.</text>
</comment>
<accession>A0A6A6U403</accession>
<dbReference type="GO" id="GO:0000224">
    <property type="term" value="F:peptide-N4-(N-acetyl-beta-glucosaminyl)asparagine amidase activity"/>
    <property type="evidence" value="ECO:0007669"/>
    <property type="project" value="TreeGrafter"/>
</dbReference>
<dbReference type="PANTHER" id="PTHR12143">
    <property type="entry name" value="PEPTIDE N-GLYCANASE PNGASE -RELATED"/>
    <property type="match status" value="1"/>
</dbReference>
<dbReference type="GO" id="GO:0005829">
    <property type="term" value="C:cytosol"/>
    <property type="evidence" value="ECO:0007669"/>
    <property type="project" value="TreeGrafter"/>
</dbReference>
<feature type="region of interest" description="Disordered" evidence="4">
    <location>
        <begin position="1"/>
        <end position="28"/>
    </location>
</feature>
<dbReference type="SMART" id="SM00460">
    <property type="entry name" value="TGc"/>
    <property type="match status" value="1"/>
</dbReference>
<evidence type="ECO:0000256" key="3">
    <source>
        <dbReference type="ARBA" id="ARBA00022833"/>
    </source>
</evidence>
<reference evidence="6" key="1">
    <citation type="journal article" date="2020" name="Stud. Mycol.">
        <title>101 Dothideomycetes genomes: a test case for predicting lifestyles and emergence of pathogens.</title>
        <authorList>
            <person name="Haridas S."/>
            <person name="Albert R."/>
            <person name="Binder M."/>
            <person name="Bloem J."/>
            <person name="Labutti K."/>
            <person name="Salamov A."/>
            <person name="Andreopoulos B."/>
            <person name="Baker S."/>
            <person name="Barry K."/>
            <person name="Bills G."/>
            <person name="Bluhm B."/>
            <person name="Cannon C."/>
            <person name="Castanera R."/>
            <person name="Culley D."/>
            <person name="Daum C."/>
            <person name="Ezra D."/>
            <person name="Gonzalez J."/>
            <person name="Henrissat B."/>
            <person name="Kuo A."/>
            <person name="Liang C."/>
            <person name="Lipzen A."/>
            <person name="Lutzoni F."/>
            <person name="Magnuson J."/>
            <person name="Mondo S."/>
            <person name="Nolan M."/>
            <person name="Ohm R."/>
            <person name="Pangilinan J."/>
            <person name="Park H.-J."/>
            <person name="Ramirez L."/>
            <person name="Alfaro M."/>
            <person name="Sun H."/>
            <person name="Tritt A."/>
            <person name="Yoshinaga Y."/>
            <person name="Zwiers L.-H."/>
            <person name="Turgeon B."/>
            <person name="Goodwin S."/>
            <person name="Spatafora J."/>
            <person name="Crous P."/>
            <person name="Grigoriev I."/>
        </authorList>
    </citation>
    <scope>NUCLEOTIDE SEQUENCE</scope>
    <source>
        <strain evidence="6">CBS 115976</strain>
    </source>
</reference>
<dbReference type="Gene3D" id="3.10.620.30">
    <property type="match status" value="1"/>
</dbReference>
<dbReference type="GO" id="GO:0006516">
    <property type="term" value="P:glycoprotein catabolic process"/>
    <property type="evidence" value="ECO:0007669"/>
    <property type="project" value="TreeGrafter"/>
</dbReference>
<evidence type="ECO:0000256" key="2">
    <source>
        <dbReference type="ARBA" id="ARBA00022723"/>
    </source>
</evidence>
<feature type="region of interest" description="Disordered" evidence="4">
    <location>
        <begin position="366"/>
        <end position="405"/>
    </location>
</feature>